<dbReference type="RefSeq" id="WP_033676596.1">
    <property type="nucleotide sequence ID" value="NZ_JOTM01000023.1"/>
</dbReference>
<sequence length="46" mass="5480">MKFHVFFLTITIQKKTFSDADILHDQQIKIAMDEVKERQTPYSSHL</sequence>
<proteinExistence type="predicted"/>
<dbReference type="OrthoDB" id="2923905at2"/>
<dbReference type="Pfam" id="PF09501">
    <property type="entry name" value="Bac_small_YrzI"/>
    <property type="match status" value="1"/>
</dbReference>
<dbReference type="AlphaFoldDB" id="A0A073K8R6"/>
<comment type="caution">
    <text evidence="1">The sequence shown here is derived from an EMBL/GenBank/DDBJ whole genome shotgun (WGS) entry which is preliminary data.</text>
</comment>
<dbReference type="InterPro" id="IPR012655">
    <property type="entry name" value="YrzI"/>
</dbReference>
<dbReference type="Proteomes" id="UP000027778">
    <property type="component" value="Unassembled WGS sequence"/>
</dbReference>
<dbReference type="NCBIfam" id="TIGR02413">
    <property type="entry name" value="Bac_small_yrzI"/>
    <property type="match status" value="1"/>
</dbReference>
<evidence type="ECO:0000313" key="2">
    <source>
        <dbReference type="Proteomes" id="UP000027778"/>
    </source>
</evidence>
<accession>A0A073K8R6</accession>
<name>A0A073K8R6_9BACI</name>
<dbReference type="STRING" id="574375.AZF08_10070"/>
<gene>
    <name evidence="1" type="ORF">BAGA_15465</name>
</gene>
<keyword evidence="2" id="KW-1185">Reference proteome</keyword>
<organism evidence="1 2">
    <name type="scientific">Bacillus gaemokensis</name>
    <dbReference type="NCBI Taxonomy" id="574375"/>
    <lineage>
        <taxon>Bacteria</taxon>
        <taxon>Bacillati</taxon>
        <taxon>Bacillota</taxon>
        <taxon>Bacilli</taxon>
        <taxon>Bacillales</taxon>
        <taxon>Bacillaceae</taxon>
        <taxon>Bacillus</taxon>
        <taxon>Bacillus cereus group</taxon>
    </lineage>
</organism>
<dbReference type="EMBL" id="JOTM01000023">
    <property type="protein sequence ID" value="KEK22920.1"/>
    <property type="molecule type" value="Genomic_DNA"/>
</dbReference>
<protein>
    <submittedName>
        <fullName evidence="1">Sporulation protein</fullName>
    </submittedName>
</protein>
<evidence type="ECO:0000313" key="1">
    <source>
        <dbReference type="EMBL" id="KEK22920.1"/>
    </source>
</evidence>
<dbReference type="eggNOG" id="ENOG5030ERD">
    <property type="taxonomic scope" value="Bacteria"/>
</dbReference>
<reference evidence="1 2" key="1">
    <citation type="submission" date="2014-06" db="EMBL/GenBank/DDBJ databases">
        <title>Draft genome sequence of Bacillus gaemokensis JCM 15801 (MCCC 1A00707).</title>
        <authorList>
            <person name="Lai Q."/>
            <person name="Liu Y."/>
            <person name="Shao Z."/>
        </authorList>
    </citation>
    <scope>NUCLEOTIDE SEQUENCE [LARGE SCALE GENOMIC DNA]</scope>
    <source>
        <strain evidence="1 2">JCM 15801</strain>
    </source>
</reference>